<dbReference type="NCBIfam" id="NF005559">
    <property type="entry name" value="PRK07231.1"/>
    <property type="match status" value="1"/>
</dbReference>
<name>A0AAV3XTT4_9CYAN</name>
<dbReference type="PRINTS" id="PR00081">
    <property type="entry name" value="GDHRDH"/>
</dbReference>
<keyword evidence="2" id="KW-0560">Oxidoreductase</keyword>
<dbReference type="PRINTS" id="PR00080">
    <property type="entry name" value="SDRFAMILY"/>
</dbReference>
<proteinExistence type="inferred from homology"/>
<dbReference type="GO" id="GO:0016491">
    <property type="term" value="F:oxidoreductase activity"/>
    <property type="evidence" value="ECO:0007669"/>
    <property type="project" value="UniProtKB-KW"/>
</dbReference>
<evidence type="ECO:0000256" key="3">
    <source>
        <dbReference type="SAM" id="SignalP"/>
    </source>
</evidence>
<gene>
    <name evidence="4" type="ORF">MiSe_91010</name>
</gene>
<protein>
    <submittedName>
        <fullName evidence="4">Short-chain dehydrogenase/reductase SDR</fullName>
    </submittedName>
</protein>
<dbReference type="EMBL" id="BLAY01000317">
    <property type="protein sequence ID" value="GET44275.1"/>
    <property type="molecule type" value="Genomic_DNA"/>
</dbReference>
<keyword evidence="5" id="KW-1185">Reference proteome</keyword>
<dbReference type="CDD" id="cd05233">
    <property type="entry name" value="SDR_c"/>
    <property type="match status" value="1"/>
</dbReference>
<evidence type="ECO:0000256" key="2">
    <source>
        <dbReference type="ARBA" id="ARBA00023002"/>
    </source>
</evidence>
<dbReference type="Gene3D" id="3.40.50.720">
    <property type="entry name" value="NAD(P)-binding Rossmann-like Domain"/>
    <property type="match status" value="1"/>
</dbReference>
<dbReference type="AlphaFoldDB" id="A0AAV3XTT4"/>
<dbReference type="Proteomes" id="UP001050975">
    <property type="component" value="Unassembled WGS sequence"/>
</dbReference>
<evidence type="ECO:0000313" key="4">
    <source>
        <dbReference type="EMBL" id="GET44275.1"/>
    </source>
</evidence>
<evidence type="ECO:0000256" key="1">
    <source>
        <dbReference type="ARBA" id="ARBA00006484"/>
    </source>
</evidence>
<dbReference type="Pfam" id="PF13561">
    <property type="entry name" value="adh_short_C2"/>
    <property type="match status" value="1"/>
</dbReference>
<dbReference type="PROSITE" id="PS51318">
    <property type="entry name" value="TAT"/>
    <property type="match status" value="1"/>
</dbReference>
<dbReference type="PROSITE" id="PS00061">
    <property type="entry name" value="ADH_SHORT"/>
    <property type="match status" value="1"/>
</dbReference>
<accession>A0AAV3XTT4</accession>
<feature type="chain" id="PRO_5043506465" evidence="3">
    <location>
        <begin position="29"/>
        <end position="299"/>
    </location>
</feature>
<dbReference type="FunFam" id="3.40.50.720:FF:000084">
    <property type="entry name" value="Short-chain dehydrogenase reductase"/>
    <property type="match status" value="1"/>
</dbReference>
<feature type="signal peptide" evidence="3">
    <location>
        <begin position="1"/>
        <end position="28"/>
    </location>
</feature>
<dbReference type="SUPFAM" id="SSF51735">
    <property type="entry name" value="NAD(P)-binding Rossmann-fold domains"/>
    <property type="match status" value="1"/>
</dbReference>
<sequence length="299" mass="31204">MSCSRRNILATAAAGIAAAISTKSFANAATPESNPNPQNATQLASTINPQGEFAGKVVLITGATSGIGKTTAEAFAQQGAKVFFCGRRENLGAQVERDIRARGGEATYMRADVRKAEDVKAFVDACVAKYGRLDIAFNNAGIDYPPAPIADTAIAEFDDLMNTNVRGVFLGMKSEIPHILKTGGGAIINIASIGGHRAFPNIIGYGASKAAVIHMTKMAAQEYGKTIRINAVSPGAIDTPMLDRVKRDWKVTEEQLVAPYPSKRAGQPSEVASMVLWLASGAASYVSGANLSVDGGGLG</sequence>
<dbReference type="InterPro" id="IPR020904">
    <property type="entry name" value="Sc_DH/Rdtase_CS"/>
</dbReference>
<reference evidence="4" key="1">
    <citation type="submission" date="2019-10" db="EMBL/GenBank/DDBJ databases">
        <title>Draft genome sequece of Microseira wollei NIES-4236.</title>
        <authorList>
            <person name="Yamaguchi H."/>
            <person name="Suzuki S."/>
            <person name="Kawachi M."/>
        </authorList>
    </citation>
    <scope>NUCLEOTIDE SEQUENCE</scope>
    <source>
        <strain evidence="4">NIES-4236</strain>
    </source>
</reference>
<dbReference type="InterPro" id="IPR002347">
    <property type="entry name" value="SDR_fam"/>
</dbReference>
<comment type="caution">
    <text evidence="4">The sequence shown here is derived from an EMBL/GenBank/DDBJ whole genome shotgun (WGS) entry which is preliminary data.</text>
</comment>
<dbReference type="PANTHER" id="PTHR24321">
    <property type="entry name" value="DEHYDROGENASES, SHORT CHAIN"/>
    <property type="match status" value="1"/>
</dbReference>
<organism evidence="4 5">
    <name type="scientific">Microseira wollei NIES-4236</name>
    <dbReference type="NCBI Taxonomy" id="2530354"/>
    <lineage>
        <taxon>Bacteria</taxon>
        <taxon>Bacillati</taxon>
        <taxon>Cyanobacteriota</taxon>
        <taxon>Cyanophyceae</taxon>
        <taxon>Oscillatoriophycideae</taxon>
        <taxon>Aerosakkonematales</taxon>
        <taxon>Aerosakkonemataceae</taxon>
        <taxon>Microseira</taxon>
    </lineage>
</organism>
<evidence type="ECO:0000313" key="5">
    <source>
        <dbReference type="Proteomes" id="UP001050975"/>
    </source>
</evidence>
<dbReference type="InterPro" id="IPR006311">
    <property type="entry name" value="TAT_signal"/>
</dbReference>
<dbReference type="PANTHER" id="PTHR24321:SF11">
    <property type="entry name" value="BLR0893 PROTEIN"/>
    <property type="match status" value="1"/>
</dbReference>
<dbReference type="InterPro" id="IPR036291">
    <property type="entry name" value="NAD(P)-bd_dom_sf"/>
</dbReference>
<keyword evidence="3" id="KW-0732">Signal</keyword>
<comment type="similarity">
    <text evidence="1">Belongs to the short-chain dehydrogenases/reductases (SDR) family.</text>
</comment>